<dbReference type="InterPro" id="IPR007493">
    <property type="entry name" value="DUF538"/>
</dbReference>
<dbReference type="EMBL" id="CP093349">
    <property type="protein sequence ID" value="WOH08151.1"/>
    <property type="molecule type" value="Genomic_DNA"/>
</dbReference>
<reference evidence="2" key="1">
    <citation type="journal article" date="2016" name="Nat. Genet.">
        <title>A high-quality carrot genome assembly provides new insights into carotenoid accumulation and asterid genome evolution.</title>
        <authorList>
            <person name="Iorizzo M."/>
            <person name="Ellison S."/>
            <person name="Senalik D."/>
            <person name="Zeng P."/>
            <person name="Satapoomin P."/>
            <person name="Huang J."/>
            <person name="Bowman M."/>
            <person name="Iovene M."/>
            <person name="Sanseverino W."/>
            <person name="Cavagnaro P."/>
            <person name="Yildiz M."/>
            <person name="Macko-Podgorni A."/>
            <person name="Moranska E."/>
            <person name="Grzebelus E."/>
            <person name="Grzebelus D."/>
            <person name="Ashrafi H."/>
            <person name="Zheng Z."/>
            <person name="Cheng S."/>
            <person name="Spooner D."/>
            <person name="Van Deynze A."/>
            <person name="Simon P."/>
        </authorList>
    </citation>
    <scope>NUCLEOTIDE SEQUENCE [LARGE SCALE GENOMIC DNA]</scope>
    <source>
        <tissue evidence="2">Leaf</tissue>
    </source>
</reference>
<keyword evidence="4" id="KW-1185">Reference proteome</keyword>
<dbReference type="SUPFAM" id="SSF141562">
    <property type="entry name" value="At5g01610-like"/>
    <property type="match status" value="1"/>
</dbReference>
<reference evidence="3" key="2">
    <citation type="submission" date="2022-03" db="EMBL/GenBank/DDBJ databases">
        <title>Draft title - Genomic analysis of global carrot germplasm unveils the trajectory of domestication and the origin of high carotenoid orange carrot.</title>
        <authorList>
            <person name="Iorizzo M."/>
            <person name="Ellison S."/>
            <person name="Senalik D."/>
            <person name="Macko-Podgorni A."/>
            <person name="Grzebelus D."/>
            <person name="Bostan H."/>
            <person name="Rolling W."/>
            <person name="Curaba J."/>
            <person name="Simon P."/>
        </authorList>
    </citation>
    <scope>NUCLEOTIDE SEQUENCE</scope>
    <source>
        <tissue evidence="3">Leaf</tissue>
    </source>
</reference>
<organism evidence="2">
    <name type="scientific">Daucus carota subsp. sativus</name>
    <name type="common">Carrot</name>
    <dbReference type="NCBI Taxonomy" id="79200"/>
    <lineage>
        <taxon>Eukaryota</taxon>
        <taxon>Viridiplantae</taxon>
        <taxon>Streptophyta</taxon>
        <taxon>Embryophyta</taxon>
        <taxon>Tracheophyta</taxon>
        <taxon>Spermatophyta</taxon>
        <taxon>Magnoliopsida</taxon>
        <taxon>eudicotyledons</taxon>
        <taxon>Gunneridae</taxon>
        <taxon>Pentapetalae</taxon>
        <taxon>asterids</taxon>
        <taxon>campanulids</taxon>
        <taxon>Apiales</taxon>
        <taxon>Apiaceae</taxon>
        <taxon>Apioideae</taxon>
        <taxon>Scandiceae</taxon>
        <taxon>Daucinae</taxon>
        <taxon>Daucus</taxon>
        <taxon>Daucus sect. Daucus</taxon>
    </lineage>
</organism>
<evidence type="ECO:0000313" key="2">
    <source>
        <dbReference type="EMBL" id="KZM86930.1"/>
    </source>
</evidence>
<name>A0A161ZLF9_DAUCS</name>
<evidence type="ECO:0000256" key="1">
    <source>
        <dbReference type="SAM" id="SignalP"/>
    </source>
</evidence>
<dbReference type="OrthoDB" id="744548at2759"/>
<proteinExistence type="predicted"/>
<gene>
    <name evidence="2" type="ORF">DCAR_024064</name>
    <name evidence="3" type="ORF">DCAR_0727588</name>
</gene>
<evidence type="ECO:0000313" key="3">
    <source>
        <dbReference type="EMBL" id="WOH08151.1"/>
    </source>
</evidence>
<evidence type="ECO:0000313" key="4">
    <source>
        <dbReference type="Proteomes" id="UP000077755"/>
    </source>
</evidence>
<feature type="chain" id="PRO_5007830954" description="DUF538 domain-containing protein" evidence="1">
    <location>
        <begin position="20"/>
        <end position="151"/>
    </location>
</feature>
<feature type="signal peptide" evidence="1">
    <location>
        <begin position="1"/>
        <end position="19"/>
    </location>
</feature>
<sequence>MAKSHLFMLSLIIIPLISASPNSPEQKLSVAHTELTKYGFPIGLLPTNVKSYTINTTTGDFSVLLKHKCRVTLPPDNYLATYSSKITGKIVENKIAELNGINVKAFFRWWGITGIKMSGKDLTFEVGVLSAKYPADKFGDTPACEGKHSSS</sequence>
<dbReference type="PANTHER" id="PTHR31676">
    <property type="entry name" value="T31J12.3 PROTEIN-RELATED"/>
    <property type="match status" value="1"/>
</dbReference>
<dbReference type="Gene3D" id="2.30.240.10">
    <property type="entry name" value="At5g01610-like"/>
    <property type="match status" value="1"/>
</dbReference>
<dbReference type="OMA" id="RCDIILP"/>
<dbReference type="PANTHER" id="PTHR31676:SF172">
    <property type="entry name" value="OS01G0595400 PROTEIN"/>
    <property type="match status" value="1"/>
</dbReference>
<keyword evidence="1" id="KW-0732">Signal</keyword>
<evidence type="ECO:0008006" key="5">
    <source>
        <dbReference type="Google" id="ProtNLM"/>
    </source>
</evidence>
<dbReference type="Gramene" id="KZM86930">
    <property type="protein sequence ID" value="KZM86930"/>
    <property type="gene ID" value="DCAR_024064"/>
</dbReference>
<protein>
    <recommendedName>
        <fullName evidence="5">DUF538 domain-containing protein</fullName>
    </recommendedName>
</protein>
<dbReference type="AlphaFoldDB" id="A0A161ZLF9"/>
<dbReference type="InterPro" id="IPR036758">
    <property type="entry name" value="At5g01610-like"/>
</dbReference>
<dbReference type="EMBL" id="LNRQ01000007">
    <property type="protein sequence ID" value="KZM86930.1"/>
    <property type="molecule type" value="Genomic_DNA"/>
</dbReference>
<accession>A0A161ZLF9</accession>
<dbReference type="Pfam" id="PF04398">
    <property type="entry name" value="DUF538"/>
    <property type="match status" value="1"/>
</dbReference>
<dbReference type="Proteomes" id="UP000077755">
    <property type="component" value="Chromosome 7"/>
</dbReference>
<dbReference type="STRING" id="79200.A0A161ZLF9"/>